<feature type="domain" description="HTH cro/C1-type" evidence="1">
    <location>
        <begin position="8"/>
        <end position="62"/>
    </location>
</feature>
<evidence type="ECO:0000259" key="1">
    <source>
        <dbReference type="PROSITE" id="PS50943"/>
    </source>
</evidence>
<dbReference type="InterPro" id="IPR010982">
    <property type="entry name" value="Lambda_DNA-bd_dom_sf"/>
</dbReference>
<sequence length="68" mass="7412">MKFDINKINIIRITQGLSITQLAEKSQLSKATISRILGEKTNARANNIGKIAKALDVGIEQITVSDES</sequence>
<evidence type="ECO:0000313" key="3">
    <source>
        <dbReference type="Proteomes" id="UP000512286"/>
    </source>
</evidence>
<dbReference type="AlphaFoldDB" id="A0A7D6W2I2"/>
<accession>A0A7D6W2I2</accession>
<dbReference type="Gene3D" id="1.10.260.40">
    <property type="entry name" value="lambda repressor-like DNA-binding domains"/>
    <property type="match status" value="1"/>
</dbReference>
<evidence type="ECO:0000313" key="2">
    <source>
        <dbReference type="EMBL" id="QLY81205.1"/>
    </source>
</evidence>
<name>A0A7D6W2I2_9CLOT</name>
<reference evidence="2 3" key="1">
    <citation type="submission" date="2020-07" db="EMBL/GenBank/DDBJ databases">
        <title>Electron transfer.</title>
        <authorList>
            <person name="Huang L."/>
            <person name="Liu X."/>
            <person name="Zhou S."/>
        </authorList>
    </citation>
    <scope>NUCLEOTIDE SEQUENCE [LARGE SCALE GENOMIC DNA]</scope>
    <source>
        <strain evidence="2 3">Lx1</strain>
    </source>
</reference>
<dbReference type="PROSITE" id="PS50943">
    <property type="entry name" value="HTH_CROC1"/>
    <property type="match status" value="1"/>
</dbReference>
<dbReference type="EMBL" id="CP059378">
    <property type="protein sequence ID" value="QLY81205.1"/>
    <property type="molecule type" value="Genomic_DNA"/>
</dbReference>
<gene>
    <name evidence="2" type="ORF">HZF06_06355</name>
</gene>
<dbReference type="Pfam" id="PF01381">
    <property type="entry name" value="HTH_3"/>
    <property type="match status" value="1"/>
</dbReference>
<dbReference type="Proteomes" id="UP000512286">
    <property type="component" value="Chromosome"/>
</dbReference>
<proteinExistence type="predicted"/>
<dbReference type="RefSeq" id="WP_181602852.1">
    <property type="nucleotide sequence ID" value="NZ_CP059378.1"/>
</dbReference>
<dbReference type="InterPro" id="IPR001387">
    <property type="entry name" value="Cro/C1-type_HTH"/>
</dbReference>
<dbReference type="SUPFAM" id="SSF47413">
    <property type="entry name" value="lambda repressor-like DNA-binding domains"/>
    <property type="match status" value="1"/>
</dbReference>
<dbReference type="SMART" id="SM00530">
    <property type="entry name" value="HTH_XRE"/>
    <property type="match status" value="1"/>
</dbReference>
<organism evidence="2 3">
    <name type="scientific">Clostridium intestinale</name>
    <dbReference type="NCBI Taxonomy" id="36845"/>
    <lineage>
        <taxon>Bacteria</taxon>
        <taxon>Bacillati</taxon>
        <taxon>Bacillota</taxon>
        <taxon>Clostridia</taxon>
        <taxon>Eubacteriales</taxon>
        <taxon>Clostridiaceae</taxon>
        <taxon>Clostridium</taxon>
    </lineage>
</organism>
<dbReference type="KEGG" id="cint:HZF06_06355"/>
<dbReference type="GO" id="GO:0003677">
    <property type="term" value="F:DNA binding"/>
    <property type="evidence" value="ECO:0007669"/>
    <property type="project" value="InterPro"/>
</dbReference>
<protein>
    <submittedName>
        <fullName evidence="2">Helix-turn-helix transcriptional regulator</fullName>
    </submittedName>
</protein>
<dbReference type="CDD" id="cd00093">
    <property type="entry name" value="HTH_XRE"/>
    <property type="match status" value="1"/>
</dbReference>